<accession>A0ABU6HDE1</accession>
<feature type="domain" description="DUF2059" evidence="2">
    <location>
        <begin position="79"/>
        <end position="131"/>
    </location>
</feature>
<reference evidence="3 4" key="1">
    <citation type="submission" date="2024-01" db="EMBL/GenBank/DDBJ databases">
        <title>Mesobacterium rodlantinim sp. nov., isolated from shallow sea hydrothermal systems off Kueishantao Island.</title>
        <authorList>
            <person name="Su Z."/>
            <person name="Tang K."/>
        </authorList>
    </citation>
    <scope>NUCLEOTIDE SEQUENCE [LARGE SCALE GENOMIC DNA]</scope>
    <source>
        <strain evidence="3 4">TK19101</strain>
    </source>
</reference>
<evidence type="ECO:0000313" key="4">
    <source>
        <dbReference type="Proteomes" id="UP001348149"/>
    </source>
</evidence>
<keyword evidence="1" id="KW-0732">Signal</keyword>
<dbReference type="EMBL" id="JAYLLH010000004">
    <property type="protein sequence ID" value="MEC3860474.1"/>
    <property type="molecule type" value="Genomic_DNA"/>
</dbReference>
<name>A0ABU6HDE1_9RHOB</name>
<organism evidence="3 4">
    <name type="scientific">Mesobacterium hydrothermale</name>
    <dbReference type="NCBI Taxonomy" id="3111907"/>
    <lineage>
        <taxon>Bacteria</taxon>
        <taxon>Pseudomonadati</taxon>
        <taxon>Pseudomonadota</taxon>
        <taxon>Alphaproteobacteria</taxon>
        <taxon>Rhodobacterales</taxon>
        <taxon>Roseobacteraceae</taxon>
        <taxon>Mesobacterium</taxon>
    </lineage>
</organism>
<feature type="chain" id="PRO_5047023738" evidence="1">
    <location>
        <begin position="25"/>
        <end position="273"/>
    </location>
</feature>
<proteinExistence type="predicted"/>
<dbReference type="InterPro" id="IPR018637">
    <property type="entry name" value="DUF2059"/>
</dbReference>
<keyword evidence="4" id="KW-1185">Reference proteome</keyword>
<feature type="signal peptide" evidence="1">
    <location>
        <begin position="1"/>
        <end position="24"/>
    </location>
</feature>
<sequence length="273" mass="29796">MILNRALALATGIALSLFALPAAANQARDLMNALGLPQIIEVMRDEGLAYGKELSDTMLPGGGDSTWPDTVSRIYDKQTMTEEVESLFVETLGDTDLDPLLTFFNTPGGKRLVQLEISARRAMLDKGVEDGAREAFRRLDGTADARLALVSAFVEVNDLLESNVVGALNASYQFYRGMVEGGALEMGEADILTDVWAQEPETRADTREWLFGFLLMAYGPVSEETLADYIALSSTEEGRAMNRALFAAFNQMYDDISYGLGLAVARQLQGQDL</sequence>
<gene>
    <name evidence="3" type="ORF">VK792_04195</name>
</gene>
<comment type="caution">
    <text evidence="3">The sequence shown here is derived from an EMBL/GenBank/DDBJ whole genome shotgun (WGS) entry which is preliminary data.</text>
</comment>
<dbReference type="RefSeq" id="WP_326296100.1">
    <property type="nucleotide sequence ID" value="NZ_JAYLLH010000004.1"/>
</dbReference>
<evidence type="ECO:0000313" key="3">
    <source>
        <dbReference type="EMBL" id="MEC3860474.1"/>
    </source>
</evidence>
<dbReference type="Pfam" id="PF09832">
    <property type="entry name" value="DUF2059"/>
    <property type="match status" value="1"/>
</dbReference>
<protein>
    <submittedName>
        <fullName evidence="3">DUF2059 domain-containing protein</fullName>
    </submittedName>
</protein>
<dbReference type="Proteomes" id="UP001348149">
    <property type="component" value="Unassembled WGS sequence"/>
</dbReference>
<evidence type="ECO:0000256" key="1">
    <source>
        <dbReference type="SAM" id="SignalP"/>
    </source>
</evidence>
<evidence type="ECO:0000259" key="2">
    <source>
        <dbReference type="Pfam" id="PF09832"/>
    </source>
</evidence>